<dbReference type="GO" id="GO:0000776">
    <property type="term" value="C:kinetochore"/>
    <property type="evidence" value="ECO:0007669"/>
    <property type="project" value="UniProtKB-KW"/>
</dbReference>
<dbReference type="GO" id="GO:0005634">
    <property type="term" value="C:nucleus"/>
    <property type="evidence" value="ECO:0007669"/>
    <property type="project" value="TreeGrafter"/>
</dbReference>
<dbReference type="FunFam" id="1.25.40.430:FF:000003">
    <property type="entry name" value="Checkpoint serine/threonine-protein kinase BUB1"/>
    <property type="match status" value="1"/>
</dbReference>
<keyword evidence="4" id="KW-0137">Centromere</keyword>
<dbReference type="Pfam" id="PF00069">
    <property type="entry name" value="Pkinase"/>
    <property type="match status" value="1"/>
</dbReference>
<dbReference type="InterPro" id="IPR015661">
    <property type="entry name" value="Bub1/Mad3"/>
</dbReference>
<evidence type="ECO:0000313" key="8">
    <source>
        <dbReference type="EMBL" id="KAH6689178.1"/>
    </source>
</evidence>
<dbReference type="Pfam" id="PF08171">
    <property type="entry name" value="Mad3_BUB1_II"/>
    <property type="match status" value="1"/>
</dbReference>
<gene>
    <name evidence="8" type="ORF">F5X68DRAFT_255062</name>
</gene>
<dbReference type="EMBL" id="JAGSXJ010000008">
    <property type="protein sequence ID" value="KAH6689178.1"/>
    <property type="molecule type" value="Genomic_DNA"/>
</dbReference>
<dbReference type="Proteomes" id="UP000770015">
    <property type="component" value="Unassembled WGS sequence"/>
</dbReference>
<name>A0A9P8VG60_9PEZI</name>
<feature type="compositionally biased region" description="Acidic residues" evidence="5">
    <location>
        <begin position="512"/>
        <end position="537"/>
    </location>
</feature>
<dbReference type="PROSITE" id="PS50011">
    <property type="entry name" value="PROTEIN_KINASE_DOM"/>
    <property type="match status" value="1"/>
</dbReference>
<evidence type="ECO:0000259" key="7">
    <source>
        <dbReference type="PROSITE" id="PS51489"/>
    </source>
</evidence>
<feature type="domain" description="Protein kinase" evidence="6">
    <location>
        <begin position="839"/>
        <end position="1178"/>
    </location>
</feature>
<organism evidence="8 9">
    <name type="scientific">Plectosphaerella plurivora</name>
    <dbReference type="NCBI Taxonomy" id="936078"/>
    <lineage>
        <taxon>Eukaryota</taxon>
        <taxon>Fungi</taxon>
        <taxon>Dikarya</taxon>
        <taxon>Ascomycota</taxon>
        <taxon>Pezizomycotina</taxon>
        <taxon>Sordariomycetes</taxon>
        <taxon>Hypocreomycetidae</taxon>
        <taxon>Glomerellales</taxon>
        <taxon>Plectosphaerellaceae</taxon>
        <taxon>Plectosphaerella</taxon>
    </lineage>
</organism>
<dbReference type="InterPro" id="IPR011009">
    <property type="entry name" value="Kinase-like_dom_sf"/>
</dbReference>
<evidence type="ECO:0000259" key="6">
    <source>
        <dbReference type="PROSITE" id="PS50011"/>
    </source>
</evidence>
<comment type="caution">
    <text evidence="8">The sequence shown here is derived from an EMBL/GenBank/DDBJ whole genome shotgun (WGS) entry which is preliminary data.</text>
</comment>
<proteinExistence type="predicted"/>
<feature type="compositionally biased region" description="Low complexity" evidence="5">
    <location>
        <begin position="603"/>
        <end position="613"/>
    </location>
</feature>
<dbReference type="InterPro" id="IPR000719">
    <property type="entry name" value="Prot_kinase_dom"/>
</dbReference>
<protein>
    <submittedName>
        <fullName evidence="8">Checkpoint serine/threonine-protein kinase BUB1</fullName>
    </submittedName>
</protein>
<comment type="subcellular location">
    <subcellularLocation>
        <location evidence="1">Chromosome</location>
        <location evidence="1">Centromere</location>
        <location evidence="1">Kinetochore</location>
    </subcellularLocation>
</comment>
<reference evidence="8" key="1">
    <citation type="journal article" date="2021" name="Nat. Commun.">
        <title>Genetic determinants of endophytism in the Arabidopsis root mycobiome.</title>
        <authorList>
            <person name="Mesny F."/>
            <person name="Miyauchi S."/>
            <person name="Thiergart T."/>
            <person name="Pickel B."/>
            <person name="Atanasova L."/>
            <person name="Karlsson M."/>
            <person name="Huettel B."/>
            <person name="Barry K.W."/>
            <person name="Haridas S."/>
            <person name="Chen C."/>
            <person name="Bauer D."/>
            <person name="Andreopoulos W."/>
            <person name="Pangilinan J."/>
            <person name="LaButti K."/>
            <person name="Riley R."/>
            <person name="Lipzen A."/>
            <person name="Clum A."/>
            <person name="Drula E."/>
            <person name="Henrissat B."/>
            <person name="Kohler A."/>
            <person name="Grigoriev I.V."/>
            <person name="Martin F.M."/>
            <person name="Hacquard S."/>
        </authorList>
    </citation>
    <scope>NUCLEOTIDE SEQUENCE</scope>
    <source>
        <strain evidence="8">MPI-SDFR-AT-0117</strain>
    </source>
</reference>
<dbReference type="GO" id="GO:0007094">
    <property type="term" value="P:mitotic spindle assembly checkpoint signaling"/>
    <property type="evidence" value="ECO:0007669"/>
    <property type="project" value="InterPro"/>
</dbReference>
<dbReference type="GO" id="GO:0005524">
    <property type="term" value="F:ATP binding"/>
    <property type="evidence" value="ECO:0007669"/>
    <property type="project" value="InterPro"/>
</dbReference>
<dbReference type="PROSITE" id="PS51489">
    <property type="entry name" value="BUB1_N"/>
    <property type="match status" value="1"/>
</dbReference>
<dbReference type="PROSITE" id="PS00108">
    <property type="entry name" value="PROTEIN_KINASE_ST"/>
    <property type="match status" value="1"/>
</dbReference>
<dbReference type="OrthoDB" id="248495at2759"/>
<evidence type="ECO:0000256" key="5">
    <source>
        <dbReference type="SAM" id="MobiDB-lite"/>
    </source>
</evidence>
<dbReference type="GO" id="GO:0004672">
    <property type="term" value="F:protein kinase activity"/>
    <property type="evidence" value="ECO:0007669"/>
    <property type="project" value="InterPro"/>
</dbReference>
<feature type="compositionally biased region" description="Basic and acidic residues" evidence="5">
    <location>
        <begin position="650"/>
        <end position="661"/>
    </location>
</feature>
<dbReference type="AlphaFoldDB" id="A0A9P8VG60"/>
<evidence type="ECO:0000256" key="2">
    <source>
        <dbReference type="ARBA" id="ARBA00022454"/>
    </source>
</evidence>
<dbReference type="Pfam" id="PF08311">
    <property type="entry name" value="Mad3_BUB1_I"/>
    <property type="match status" value="1"/>
</dbReference>
<dbReference type="SUPFAM" id="SSF56112">
    <property type="entry name" value="Protein kinase-like (PK-like)"/>
    <property type="match status" value="1"/>
</dbReference>
<keyword evidence="9" id="KW-1185">Reference proteome</keyword>
<evidence type="ECO:0000256" key="1">
    <source>
        <dbReference type="ARBA" id="ARBA00004629"/>
    </source>
</evidence>
<dbReference type="Gene3D" id="1.25.40.430">
    <property type="match status" value="1"/>
</dbReference>
<dbReference type="InterPro" id="IPR013212">
    <property type="entry name" value="Mad3/Bub1_I"/>
</dbReference>
<feature type="compositionally biased region" description="Acidic residues" evidence="5">
    <location>
        <begin position="614"/>
        <end position="637"/>
    </location>
</feature>
<keyword evidence="8" id="KW-0808">Transferase</keyword>
<feature type="region of interest" description="Disordered" evidence="5">
    <location>
        <begin position="505"/>
        <end position="661"/>
    </location>
</feature>
<dbReference type="GO" id="GO:0032991">
    <property type="term" value="C:protein-containing complex"/>
    <property type="evidence" value="ECO:0007669"/>
    <property type="project" value="UniProtKB-ARBA"/>
</dbReference>
<keyword evidence="2" id="KW-0158">Chromosome</keyword>
<accession>A0A9P8VG60</accession>
<sequence>MAPSDDIVDFDIIEAQKENIQALPSGRSARKLAEAFSPSPLSKVASPSLSGKLSVNDSIRAEYEAEVDNILEADDPLDVFERYVKWTFDAYPSAQATPQSQLHTLLERATKTFINSPQYKNDPRYLKLWMLYIQFFADTPRETFLFLSRHSIGESLALFYEEYAAWLEGAGRWAQAEEVYKLGIERDAKPQARLLRKFKEFEDRKARRAEDTDEPTSPALPTVRAALATKVDPFAAARAAALADPQAPAPSQGVGGTASKPGKAKMAIFSDAGASAAPALSALGEGSKGWDTIDSLANRKKENVMEPKAWAGETLKAGGKKSSAPKMQIFKDQSKAKAQQLAKSPVPSMPSMPSTNQIIYNSRGKPERVYVNLLALYPMPDEPGYELDFEEVWAMNRGWLDHSWEEPDQDESLDDVENLGHMVTEKLRVHTETVTLDENGNIKKKDGRPKKKKMIEVNETQIIKVDLDAEPKGKMKKKKRDVAEPTMTLHTRAATDDIYDIFNQPLPKPAVEEEEEAEDSDSSDEDYESDGDYDESGADSTILTTRHIDIEPPVDDLTETKSVSEWSDFSTRRHIPDINGSEDGPPENENDTQNSDLIDTRDPVPLLPLSSDPAEAEEEGLDVYQDGFDEEYDDDDEPKTRYIPIPPEDYEPRTRPFRDPAEMANNRLPFMTPITERTEMSLGFTTANKGRCYSPILSDNEEGDEEEELGKTVDLAALPSSPLKEVINEARPLKVAQPLLVKSKSQALMPKARVPKGPIITDAQCNPVDDAVRDEILKKMHPSLDSYPGFFNHQGEKFERGSEIRKAARAMKAKSSGADRTSGAAPVAAFQFPDVTTTYTVRRELGAGAFAPVYLVENSTAEEAEASGAAATGQENGVLRPRAALEALKMEQPPSPWEFHMMRVAHTRLGPQDRAAVSLSYAHEMHLYQDEGFLFLPFHQHGSVLDVINLFRTEPSGVMDEQLAMFFTIEMLRTVEGLHKHGVLHGDLKPDNCLLRLDAIGDAAPLATQYRADGTGGWAQRGVVLIDFGRAIDMRNFADGTQFVADWKTTIHDCAEMREGRPWTWQIDYHGLAGVIYCLLFGKYIETVRCDQGGIGSGRRYRIKESLKRYWQTDIWGRCFDLLLNPGSFVEAEEGAAMPVSRGLKEIRETMEQWLEKNCEKGLGLKSLVGKVEAHARARR</sequence>
<dbReference type="SMART" id="SM00777">
    <property type="entry name" value="Mad3_BUB1_I"/>
    <property type="match status" value="1"/>
</dbReference>
<dbReference type="GO" id="GO:0051754">
    <property type="term" value="P:meiotic sister chromatid cohesion, centromeric"/>
    <property type="evidence" value="ECO:0007669"/>
    <property type="project" value="TreeGrafter"/>
</dbReference>
<dbReference type="PANTHER" id="PTHR14030">
    <property type="entry name" value="MITOTIC CHECKPOINT SERINE/THREONINE-PROTEIN KINASE BUB1"/>
    <property type="match status" value="1"/>
</dbReference>
<dbReference type="InterPro" id="IPR012572">
    <property type="entry name" value="Mad3/Bub1_II"/>
</dbReference>
<dbReference type="SMART" id="SM00220">
    <property type="entry name" value="S_TKc"/>
    <property type="match status" value="1"/>
</dbReference>
<evidence type="ECO:0000256" key="3">
    <source>
        <dbReference type="ARBA" id="ARBA00022838"/>
    </source>
</evidence>
<keyword evidence="8" id="KW-0418">Kinase</keyword>
<dbReference type="InterPro" id="IPR008271">
    <property type="entry name" value="Ser/Thr_kinase_AS"/>
</dbReference>
<keyword evidence="3" id="KW-0995">Kinetochore</keyword>
<feature type="compositionally biased region" description="Polar residues" evidence="5">
    <location>
        <begin position="560"/>
        <end position="569"/>
    </location>
</feature>
<evidence type="ECO:0000256" key="4">
    <source>
        <dbReference type="ARBA" id="ARBA00023328"/>
    </source>
</evidence>
<dbReference type="Gene3D" id="1.10.510.10">
    <property type="entry name" value="Transferase(Phosphotransferase) domain 1"/>
    <property type="match status" value="1"/>
</dbReference>
<dbReference type="CDD" id="cd13981">
    <property type="entry name" value="STKc_Bub1_BubR1"/>
    <property type="match status" value="1"/>
</dbReference>
<feature type="domain" description="BUB1 N-terminal" evidence="7">
    <location>
        <begin position="63"/>
        <end position="222"/>
    </location>
</feature>
<evidence type="ECO:0000313" key="9">
    <source>
        <dbReference type="Proteomes" id="UP000770015"/>
    </source>
</evidence>
<dbReference type="PANTHER" id="PTHR14030:SF4">
    <property type="entry name" value="BUB1 KINASE, ISOFORM A-RELATED"/>
    <property type="match status" value="1"/>
</dbReference>